<reference evidence="5 6" key="1">
    <citation type="submission" date="2014-03" db="EMBL/GenBank/DDBJ databases">
        <title>Genomics of Bifidobacteria.</title>
        <authorList>
            <person name="Ventura M."/>
            <person name="Milani C."/>
            <person name="Lugli G.A."/>
        </authorList>
    </citation>
    <scope>NUCLEOTIDE SEQUENCE [LARGE SCALE GENOMIC DNA]</scope>
    <source>
        <strain evidence="5 6">LMG 21775</strain>
    </source>
</reference>
<dbReference type="GO" id="GO:0000976">
    <property type="term" value="F:transcription cis-regulatory region binding"/>
    <property type="evidence" value="ECO:0007669"/>
    <property type="project" value="TreeGrafter"/>
</dbReference>
<evidence type="ECO:0000256" key="2">
    <source>
        <dbReference type="ARBA" id="ARBA00023125"/>
    </source>
</evidence>
<sequence>MSQKTERRDASAGNGVTSHKVGVADIAEKADVSIGTVSNYLNYPERVSAALKTRIKASIDELGYIPKRRRFPVIASGGNGGDDAQDSPALVGYVMTDIEHTLFTAVFEGIQESCEDQDMQVLGANAYSDRARQSELVEIFIRLGVSGILVSTVHDSHEDIMAARRAGIPIVLIDHSDPPSTAPVCSSLENNVSSGRLAADELIRTGCRKLAFASHSFDYQAIQDRFQGVQNAVRAADVPISLDVIDSNGILFQDGYQIGLQLSGMDRDDLPDGIIAGTDQIAGGIVTAITHENKLHIPEDISIVGTEGSFIPEGSPIPLTTINAPGVEMGRKAMDLLMDEIQNPQTHVHSSVLLEPSLRLRSTTRA</sequence>
<dbReference type="SUPFAM" id="SSF47413">
    <property type="entry name" value="lambda repressor-like DNA-binding domains"/>
    <property type="match status" value="1"/>
</dbReference>
<dbReference type="Proteomes" id="UP000029050">
    <property type="component" value="Unassembled WGS sequence"/>
</dbReference>
<dbReference type="GeneID" id="98299407"/>
<organism evidence="5 6">
    <name type="scientific">Bifidobacterium psychraerophilum</name>
    <dbReference type="NCBI Taxonomy" id="218140"/>
    <lineage>
        <taxon>Bacteria</taxon>
        <taxon>Bacillati</taxon>
        <taxon>Actinomycetota</taxon>
        <taxon>Actinomycetes</taxon>
        <taxon>Bifidobacteriales</taxon>
        <taxon>Bifidobacteriaceae</taxon>
        <taxon>Bifidobacterium</taxon>
    </lineage>
</organism>
<gene>
    <name evidence="5" type="ORF">BPSY_0165</name>
</gene>
<dbReference type="CDD" id="cd06267">
    <property type="entry name" value="PBP1_LacI_sugar_binding-like"/>
    <property type="match status" value="1"/>
</dbReference>
<keyword evidence="2" id="KW-0238">DNA-binding</keyword>
<dbReference type="InterPro" id="IPR000843">
    <property type="entry name" value="HTH_LacI"/>
</dbReference>
<feature type="domain" description="HTH lacI-type" evidence="4">
    <location>
        <begin position="21"/>
        <end position="66"/>
    </location>
</feature>
<evidence type="ECO:0000313" key="6">
    <source>
        <dbReference type="Proteomes" id="UP000029050"/>
    </source>
</evidence>
<dbReference type="Pfam" id="PF00356">
    <property type="entry name" value="LacI"/>
    <property type="match status" value="1"/>
</dbReference>
<dbReference type="PANTHER" id="PTHR30146:SF109">
    <property type="entry name" value="HTH-TYPE TRANSCRIPTIONAL REGULATOR GALS"/>
    <property type="match status" value="1"/>
</dbReference>
<dbReference type="SMART" id="SM00354">
    <property type="entry name" value="HTH_LACI"/>
    <property type="match status" value="1"/>
</dbReference>
<dbReference type="eggNOG" id="COG1609">
    <property type="taxonomic scope" value="Bacteria"/>
</dbReference>
<dbReference type="AlphaFoldDB" id="A0A087CLY7"/>
<name>A0A087CLY7_9BIFI</name>
<evidence type="ECO:0000259" key="4">
    <source>
        <dbReference type="PROSITE" id="PS50932"/>
    </source>
</evidence>
<evidence type="ECO:0000313" key="5">
    <source>
        <dbReference type="EMBL" id="KFI84287.1"/>
    </source>
</evidence>
<comment type="caution">
    <text evidence="5">The sequence shown here is derived from an EMBL/GenBank/DDBJ whole genome shotgun (WGS) entry which is preliminary data.</text>
</comment>
<dbReference type="GO" id="GO:0003700">
    <property type="term" value="F:DNA-binding transcription factor activity"/>
    <property type="evidence" value="ECO:0007669"/>
    <property type="project" value="TreeGrafter"/>
</dbReference>
<dbReference type="InterPro" id="IPR010982">
    <property type="entry name" value="Lambda_DNA-bd_dom_sf"/>
</dbReference>
<dbReference type="STRING" id="218140.BPSY_0165"/>
<keyword evidence="3" id="KW-0804">Transcription</keyword>
<dbReference type="CDD" id="cd01392">
    <property type="entry name" value="HTH_LacI"/>
    <property type="match status" value="1"/>
</dbReference>
<dbReference type="InterPro" id="IPR028082">
    <property type="entry name" value="Peripla_BP_I"/>
</dbReference>
<dbReference type="PROSITE" id="PS50932">
    <property type="entry name" value="HTH_LACI_2"/>
    <property type="match status" value="1"/>
</dbReference>
<accession>A0A087CLY7</accession>
<dbReference type="RefSeq" id="WP_051921350.1">
    <property type="nucleotide sequence ID" value="NZ_JALCNH010000011.1"/>
</dbReference>
<protein>
    <submittedName>
        <fullName evidence="5">LacI family transcriptional regulator</fullName>
    </submittedName>
</protein>
<evidence type="ECO:0000256" key="3">
    <source>
        <dbReference type="ARBA" id="ARBA00023163"/>
    </source>
</evidence>
<dbReference type="OrthoDB" id="37081at2"/>
<dbReference type="Gene3D" id="1.10.260.40">
    <property type="entry name" value="lambda repressor-like DNA-binding domains"/>
    <property type="match status" value="1"/>
</dbReference>
<dbReference type="Gene3D" id="3.40.50.2300">
    <property type="match status" value="2"/>
</dbReference>
<keyword evidence="1" id="KW-0805">Transcription regulation</keyword>
<proteinExistence type="predicted"/>
<dbReference type="SUPFAM" id="SSF53822">
    <property type="entry name" value="Periplasmic binding protein-like I"/>
    <property type="match status" value="1"/>
</dbReference>
<evidence type="ECO:0000256" key="1">
    <source>
        <dbReference type="ARBA" id="ARBA00023015"/>
    </source>
</evidence>
<dbReference type="EMBL" id="JGZI01000002">
    <property type="protein sequence ID" value="KFI84287.1"/>
    <property type="molecule type" value="Genomic_DNA"/>
</dbReference>
<dbReference type="Pfam" id="PF13377">
    <property type="entry name" value="Peripla_BP_3"/>
    <property type="match status" value="1"/>
</dbReference>
<dbReference type="PANTHER" id="PTHR30146">
    <property type="entry name" value="LACI-RELATED TRANSCRIPTIONAL REPRESSOR"/>
    <property type="match status" value="1"/>
</dbReference>
<keyword evidence="6" id="KW-1185">Reference proteome</keyword>
<dbReference type="InterPro" id="IPR046335">
    <property type="entry name" value="LacI/GalR-like_sensor"/>
</dbReference>